<name>E1QGE9_DESB2</name>
<sequence length="183" mass="19879">MTSFIVAKRYAKALLELGREDGNTELYGKELGAVAQMLADSAELESTLVNPGFDFDSRKKLLAAILQKLGVSPMVANFFRLLMDRGRIAAARDIALTYGLLLDEVNGVTRAEVRTAAALNEEEVKRLTQSLKSVARREVALEVIEDPSLIGGVVAKIGDLVLDGSVKTQLANLKESLRRGDYA</sequence>
<dbReference type="InterPro" id="IPR000711">
    <property type="entry name" value="ATPase_OSCP/dsu"/>
</dbReference>
<dbReference type="OrthoDB" id="9802471at2"/>
<comment type="subunit">
    <text evidence="7">F-type ATPases have 2 components, F(1) - the catalytic core - and F(0) - the membrane proton channel. F(1) has five subunits: alpha(3), beta(3), gamma(1), delta(1), epsilon(1). F(0) has three main subunits: a(1), b(2) and c(10-14). The alpha and beta chains form an alternating ring which encloses part of the gamma chain. F(1) is attached to F(0) by a central stalk formed by the gamma and epsilon chains, while a peripheral stalk is formed by the delta and b chains.</text>
</comment>
<evidence type="ECO:0000256" key="7">
    <source>
        <dbReference type="HAMAP-Rule" id="MF_01416"/>
    </source>
</evidence>
<keyword evidence="7" id="KW-0139">CF(1)</keyword>
<accession>E1QGE9</accession>
<evidence type="ECO:0000256" key="1">
    <source>
        <dbReference type="ARBA" id="ARBA00004370"/>
    </source>
</evidence>
<keyword evidence="2 7" id="KW-0813">Transport</keyword>
<dbReference type="eggNOG" id="COG0712">
    <property type="taxonomic scope" value="Bacteria"/>
</dbReference>
<dbReference type="PANTHER" id="PTHR11910">
    <property type="entry name" value="ATP SYNTHASE DELTA CHAIN"/>
    <property type="match status" value="1"/>
</dbReference>
<evidence type="ECO:0000256" key="5">
    <source>
        <dbReference type="ARBA" id="ARBA00023136"/>
    </source>
</evidence>
<comment type="function">
    <text evidence="7">This protein is part of the stalk that links CF(0) to CF(1). It either transmits conformational changes from CF(0) to CF(1) or is implicated in proton conduction.</text>
</comment>
<dbReference type="KEGG" id="dbr:Deba_0285"/>
<dbReference type="GO" id="GO:0045259">
    <property type="term" value="C:proton-transporting ATP synthase complex"/>
    <property type="evidence" value="ECO:0007669"/>
    <property type="project" value="UniProtKB-KW"/>
</dbReference>
<dbReference type="EMBL" id="CP002085">
    <property type="protein sequence ID" value="ADK83661.1"/>
    <property type="molecule type" value="Genomic_DNA"/>
</dbReference>
<keyword evidence="4 7" id="KW-0406">Ion transport</keyword>
<comment type="function">
    <text evidence="7">F(1)F(0) ATP synthase produces ATP from ADP in the presence of a proton or sodium gradient. F-type ATPases consist of two structural domains, F(1) containing the extramembraneous catalytic core and F(0) containing the membrane proton channel, linked together by a central stalk and a peripheral stalk. During catalysis, ATP synthesis in the catalytic domain of F(1) is coupled via a rotary mechanism of the central stalk subunits to proton translocation.</text>
</comment>
<evidence type="ECO:0000313" key="8">
    <source>
        <dbReference type="EMBL" id="ADK83661.1"/>
    </source>
</evidence>
<organism evidence="8 9">
    <name type="scientific">Desulfarculus baarsii (strain ATCC 33931 / DSM 2075 / LMG 7858 / VKM B-1802 / 2st14)</name>
    <dbReference type="NCBI Taxonomy" id="644282"/>
    <lineage>
        <taxon>Bacteria</taxon>
        <taxon>Pseudomonadati</taxon>
        <taxon>Thermodesulfobacteriota</taxon>
        <taxon>Desulfarculia</taxon>
        <taxon>Desulfarculales</taxon>
        <taxon>Desulfarculaceae</taxon>
        <taxon>Desulfarculus</taxon>
    </lineage>
</organism>
<evidence type="ECO:0000256" key="6">
    <source>
        <dbReference type="ARBA" id="ARBA00023310"/>
    </source>
</evidence>
<dbReference type="PRINTS" id="PR00125">
    <property type="entry name" value="ATPASEDELTA"/>
</dbReference>
<dbReference type="RefSeq" id="WP_013257117.1">
    <property type="nucleotide sequence ID" value="NC_014365.1"/>
</dbReference>
<keyword evidence="9" id="KW-1185">Reference proteome</keyword>
<keyword evidence="5 7" id="KW-0472">Membrane</keyword>
<protein>
    <recommendedName>
        <fullName evidence="7">ATP synthase subunit delta</fullName>
    </recommendedName>
    <alternativeName>
        <fullName evidence="7">ATP synthase F(1) sector subunit delta</fullName>
    </alternativeName>
    <alternativeName>
        <fullName evidence="7">F-type ATPase subunit delta</fullName>
        <shortName evidence="7">F-ATPase subunit delta</shortName>
    </alternativeName>
</protein>
<evidence type="ECO:0000256" key="2">
    <source>
        <dbReference type="ARBA" id="ARBA00022448"/>
    </source>
</evidence>
<dbReference type="AlphaFoldDB" id="E1QGE9"/>
<dbReference type="Gene3D" id="1.10.520.20">
    <property type="entry name" value="N-terminal domain of the delta subunit of the F1F0-ATP synthase"/>
    <property type="match status" value="1"/>
</dbReference>
<comment type="subcellular location">
    <subcellularLocation>
        <location evidence="7">Cell inner membrane</location>
        <topology evidence="7">Peripheral membrane protein</topology>
    </subcellularLocation>
    <subcellularLocation>
        <location evidence="1">Membrane</location>
    </subcellularLocation>
</comment>
<keyword evidence="6 7" id="KW-0066">ATP synthesis</keyword>
<keyword evidence="7" id="KW-1003">Cell membrane</keyword>
<dbReference type="SUPFAM" id="SSF47928">
    <property type="entry name" value="N-terminal domain of the delta subunit of the F1F0-ATP synthase"/>
    <property type="match status" value="1"/>
</dbReference>
<comment type="similarity">
    <text evidence="7">Belongs to the ATPase delta chain family.</text>
</comment>
<gene>
    <name evidence="7" type="primary">atpH</name>
    <name evidence="8" type="ordered locus">Deba_0285</name>
</gene>
<keyword evidence="7" id="KW-0997">Cell inner membrane</keyword>
<dbReference type="Pfam" id="PF00213">
    <property type="entry name" value="OSCP"/>
    <property type="match status" value="1"/>
</dbReference>
<evidence type="ECO:0000256" key="3">
    <source>
        <dbReference type="ARBA" id="ARBA00022781"/>
    </source>
</evidence>
<dbReference type="Proteomes" id="UP000009047">
    <property type="component" value="Chromosome"/>
</dbReference>
<evidence type="ECO:0000313" key="9">
    <source>
        <dbReference type="Proteomes" id="UP000009047"/>
    </source>
</evidence>
<dbReference type="GO" id="GO:0046933">
    <property type="term" value="F:proton-transporting ATP synthase activity, rotational mechanism"/>
    <property type="evidence" value="ECO:0007669"/>
    <property type="project" value="UniProtKB-UniRule"/>
</dbReference>
<dbReference type="GO" id="GO:0005886">
    <property type="term" value="C:plasma membrane"/>
    <property type="evidence" value="ECO:0007669"/>
    <property type="project" value="UniProtKB-SubCell"/>
</dbReference>
<proteinExistence type="inferred from homology"/>
<dbReference type="HAMAP" id="MF_01416">
    <property type="entry name" value="ATP_synth_delta_bact"/>
    <property type="match status" value="1"/>
</dbReference>
<dbReference type="NCBIfam" id="TIGR01145">
    <property type="entry name" value="ATP_synt_delta"/>
    <property type="match status" value="1"/>
</dbReference>
<keyword evidence="3 7" id="KW-0375">Hydrogen ion transport</keyword>
<evidence type="ECO:0000256" key="4">
    <source>
        <dbReference type="ARBA" id="ARBA00023065"/>
    </source>
</evidence>
<dbReference type="InterPro" id="IPR026015">
    <property type="entry name" value="ATP_synth_OSCP/delta_N_sf"/>
</dbReference>
<reference evidence="8 9" key="1">
    <citation type="journal article" date="2010" name="Stand. Genomic Sci.">
        <title>Complete genome sequence of Desulfarculus baarsii type strain (2st14).</title>
        <authorList>
            <person name="Sun H."/>
            <person name="Spring S."/>
            <person name="Lapidus A."/>
            <person name="Davenport K."/>
            <person name="Del Rio T.G."/>
            <person name="Tice H."/>
            <person name="Nolan M."/>
            <person name="Copeland A."/>
            <person name="Cheng J.F."/>
            <person name="Lucas S."/>
            <person name="Tapia R."/>
            <person name="Goodwin L."/>
            <person name="Pitluck S."/>
            <person name="Ivanova N."/>
            <person name="Pagani I."/>
            <person name="Mavromatis K."/>
            <person name="Ovchinnikova G."/>
            <person name="Pati A."/>
            <person name="Chen A."/>
            <person name="Palaniappan K."/>
            <person name="Hauser L."/>
            <person name="Chang Y.J."/>
            <person name="Jeffries C.D."/>
            <person name="Detter J.C."/>
            <person name="Han C."/>
            <person name="Rohde M."/>
            <person name="Brambilla E."/>
            <person name="Goker M."/>
            <person name="Woyke T."/>
            <person name="Bristow J."/>
            <person name="Eisen J.A."/>
            <person name="Markowitz V."/>
            <person name="Hugenholtz P."/>
            <person name="Kyrpides N.C."/>
            <person name="Klenk H.P."/>
            <person name="Land M."/>
        </authorList>
    </citation>
    <scope>NUCLEOTIDE SEQUENCE [LARGE SCALE GENOMIC DNA]</scope>
    <source>
        <strain evidence="9">ATCC 33931 / DSM 2075 / LMG 7858 / VKM B-1802 / 2st14</strain>
    </source>
</reference>
<dbReference type="STRING" id="644282.Deba_0285"/>
<dbReference type="HOGENOM" id="CLU_085114_1_1_7"/>